<comment type="subcellular location">
    <subcellularLocation>
        <location evidence="2">Chromosome</location>
        <location evidence="2">Centromere</location>
    </subcellularLocation>
    <subcellularLocation>
        <location evidence="1">Nucleus</location>
    </subcellularLocation>
</comment>
<dbReference type="GO" id="GO:0000775">
    <property type="term" value="C:chromosome, centromeric region"/>
    <property type="evidence" value="ECO:0007669"/>
    <property type="project" value="UniProtKB-SubCell"/>
</dbReference>
<dbReference type="OrthoDB" id="248751at2759"/>
<keyword evidence="12" id="KW-1185">Reference proteome</keyword>
<evidence type="ECO:0000256" key="5">
    <source>
        <dbReference type="ARBA" id="ARBA00023163"/>
    </source>
</evidence>
<reference evidence="10 12" key="1">
    <citation type="submission" date="2014-04" db="EMBL/GenBank/DDBJ databases">
        <authorList>
            <consortium name="DOE Joint Genome Institute"/>
            <person name="Kuo A."/>
            <person name="Zuccaro A."/>
            <person name="Kohler A."/>
            <person name="Nagy L.G."/>
            <person name="Floudas D."/>
            <person name="Copeland A."/>
            <person name="Barry K.W."/>
            <person name="Cichocki N."/>
            <person name="Veneault-Fourrey C."/>
            <person name="LaButti K."/>
            <person name="Lindquist E.A."/>
            <person name="Lipzen A."/>
            <person name="Lundell T."/>
            <person name="Morin E."/>
            <person name="Murat C."/>
            <person name="Sun H."/>
            <person name="Tunlid A."/>
            <person name="Henrissat B."/>
            <person name="Grigoriev I.V."/>
            <person name="Hibbett D.S."/>
            <person name="Martin F."/>
            <person name="Nordberg H.P."/>
            <person name="Cantor M.N."/>
            <person name="Hua S.X."/>
        </authorList>
    </citation>
    <scope>NUCLEOTIDE SEQUENCE [LARGE SCALE GENOMIC DNA]</scope>
    <source>
        <strain evidence="10 12">MAFF 305830</strain>
    </source>
</reference>
<sequence>MEYQRDDVAGIPPTGRARNIRACLVCSLIQTSIDFRKKGCPNCEHFLQMRGNTDRVNTCTTAQFDGMAAIMDPKESWVARWKRVDPSVRGIYAVRLSAKMSDSLRNELEELGITPRSDMITDT</sequence>
<name>A0A0C3AJW7_SERVB</name>
<evidence type="ECO:0000256" key="2">
    <source>
        <dbReference type="ARBA" id="ARBA00004584"/>
    </source>
</evidence>
<evidence type="ECO:0000256" key="8">
    <source>
        <dbReference type="ARBA" id="ARBA00029869"/>
    </source>
</evidence>
<dbReference type="Pfam" id="PF06093">
    <property type="entry name" value="Spt4"/>
    <property type="match status" value="1"/>
</dbReference>
<evidence type="ECO:0000256" key="3">
    <source>
        <dbReference type="ARBA" id="ARBA00010464"/>
    </source>
</evidence>
<dbReference type="GO" id="GO:0000993">
    <property type="term" value="F:RNA polymerase II complex binding"/>
    <property type="evidence" value="ECO:0007669"/>
    <property type="project" value="TreeGrafter"/>
</dbReference>
<evidence type="ECO:0000313" key="10">
    <source>
        <dbReference type="EMBL" id="KIM20364.1"/>
    </source>
</evidence>
<evidence type="ECO:0000259" key="9">
    <source>
        <dbReference type="SMART" id="SM01389"/>
    </source>
</evidence>
<dbReference type="PANTHER" id="PTHR12882">
    <property type="entry name" value="SUPPRESSOR OF TY 4"/>
    <property type="match status" value="1"/>
</dbReference>
<reference evidence="12" key="2">
    <citation type="submission" date="2015-01" db="EMBL/GenBank/DDBJ databases">
        <title>Evolutionary Origins and Diversification of the Mycorrhizal Mutualists.</title>
        <authorList>
            <consortium name="DOE Joint Genome Institute"/>
            <consortium name="Mycorrhizal Genomics Consortium"/>
            <person name="Kohler A."/>
            <person name="Kuo A."/>
            <person name="Nagy L.G."/>
            <person name="Floudas D."/>
            <person name="Copeland A."/>
            <person name="Barry K.W."/>
            <person name="Cichocki N."/>
            <person name="Veneault-Fourrey C."/>
            <person name="LaButti K."/>
            <person name="Lindquist E.A."/>
            <person name="Lipzen A."/>
            <person name="Lundell T."/>
            <person name="Morin E."/>
            <person name="Murat C."/>
            <person name="Riley R."/>
            <person name="Ohm R."/>
            <person name="Sun H."/>
            <person name="Tunlid A."/>
            <person name="Henrissat B."/>
            <person name="Grigoriev I.V."/>
            <person name="Hibbett D.S."/>
            <person name="Martin F."/>
        </authorList>
    </citation>
    <scope>NUCLEOTIDE SEQUENCE [LARGE SCALE GENOMIC DNA]</scope>
    <source>
        <strain evidence="11 12">MAFF 305830</strain>
    </source>
</reference>
<dbReference type="InterPro" id="IPR022800">
    <property type="entry name" value="Spt4/RpoE2_Znf"/>
</dbReference>
<dbReference type="HOGENOM" id="CLU_138052_2_0_1"/>
<keyword evidence="6" id="KW-0539">Nucleus</keyword>
<gene>
    <name evidence="11" type="ORF">M408DRAFT_330168</name>
    <name evidence="10" type="ORF">M408DRAFT_334004</name>
</gene>
<dbReference type="GO" id="GO:0140673">
    <property type="term" value="P:transcription elongation-coupled chromatin remodeling"/>
    <property type="evidence" value="ECO:0007669"/>
    <property type="project" value="InterPro"/>
</dbReference>
<dbReference type="InterPro" id="IPR038510">
    <property type="entry name" value="Spt4_sf"/>
</dbReference>
<dbReference type="GO" id="GO:0008270">
    <property type="term" value="F:zinc ion binding"/>
    <property type="evidence" value="ECO:0007669"/>
    <property type="project" value="InterPro"/>
</dbReference>
<evidence type="ECO:0000256" key="1">
    <source>
        <dbReference type="ARBA" id="ARBA00004123"/>
    </source>
</evidence>
<evidence type="ECO:0000313" key="12">
    <source>
        <dbReference type="Proteomes" id="UP000054097"/>
    </source>
</evidence>
<dbReference type="AlphaFoldDB" id="A0A0C3AJW7"/>
<dbReference type="InterPro" id="IPR029040">
    <property type="entry name" value="RPABC4/Spt4"/>
</dbReference>
<dbReference type="STRING" id="933852.A0A0C3AJW7"/>
<dbReference type="SMART" id="SM01389">
    <property type="entry name" value="Spt4"/>
    <property type="match status" value="1"/>
</dbReference>
<dbReference type="EMBL" id="KN824441">
    <property type="protein sequence ID" value="KIM20364.1"/>
    <property type="molecule type" value="Genomic_DNA"/>
</dbReference>
<keyword evidence="5" id="KW-0804">Transcription</keyword>
<dbReference type="CDD" id="cd07973">
    <property type="entry name" value="Spt4"/>
    <property type="match status" value="1"/>
</dbReference>
<organism evidence="10 12">
    <name type="scientific">Serendipita vermifera MAFF 305830</name>
    <dbReference type="NCBI Taxonomy" id="933852"/>
    <lineage>
        <taxon>Eukaryota</taxon>
        <taxon>Fungi</taxon>
        <taxon>Dikarya</taxon>
        <taxon>Basidiomycota</taxon>
        <taxon>Agaricomycotina</taxon>
        <taxon>Agaricomycetes</taxon>
        <taxon>Sebacinales</taxon>
        <taxon>Serendipitaceae</taxon>
        <taxon>Serendipita</taxon>
    </lineage>
</organism>
<proteinExistence type="inferred from homology"/>
<evidence type="ECO:0000256" key="7">
    <source>
        <dbReference type="ARBA" id="ARBA00023328"/>
    </source>
</evidence>
<dbReference type="SUPFAM" id="SSF63393">
    <property type="entry name" value="RNA polymerase subunits"/>
    <property type="match status" value="1"/>
</dbReference>
<dbReference type="PANTHER" id="PTHR12882:SF1">
    <property type="entry name" value="TRANSCRIPTION ELONGATION FACTOR SPT4"/>
    <property type="match status" value="1"/>
</dbReference>
<dbReference type="GO" id="GO:0006355">
    <property type="term" value="P:regulation of DNA-templated transcription"/>
    <property type="evidence" value="ECO:0007669"/>
    <property type="project" value="InterPro"/>
</dbReference>
<comment type="similarity">
    <text evidence="3">Belongs to the SPT4 family.</text>
</comment>
<evidence type="ECO:0000256" key="6">
    <source>
        <dbReference type="ARBA" id="ARBA00023242"/>
    </source>
</evidence>
<dbReference type="Gene3D" id="3.30.40.210">
    <property type="match status" value="1"/>
</dbReference>
<keyword evidence="7" id="KW-0137">Centromere</keyword>
<dbReference type="EMBL" id="KN824300">
    <property type="protein sequence ID" value="KIM27275.1"/>
    <property type="molecule type" value="Genomic_DNA"/>
</dbReference>
<feature type="domain" description="Spt4/RpoE2 zinc finger" evidence="9">
    <location>
        <begin position="20"/>
        <end position="97"/>
    </location>
</feature>
<dbReference type="GO" id="GO:0032044">
    <property type="term" value="C:DSIF complex"/>
    <property type="evidence" value="ECO:0007669"/>
    <property type="project" value="TreeGrafter"/>
</dbReference>
<evidence type="ECO:0000313" key="11">
    <source>
        <dbReference type="EMBL" id="KIM27275.1"/>
    </source>
</evidence>
<dbReference type="Proteomes" id="UP000054097">
    <property type="component" value="Unassembled WGS sequence"/>
</dbReference>
<protein>
    <recommendedName>
        <fullName evidence="4">Transcription elongation factor SPT4</fullName>
    </recommendedName>
    <alternativeName>
        <fullName evidence="8">Chromatin elongation factor SPT4</fullName>
    </alternativeName>
</protein>
<dbReference type="InterPro" id="IPR009287">
    <property type="entry name" value="Spt4"/>
</dbReference>
<reference evidence="10" key="3">
    <citation type="submission" date="2015-02" db="EMBL/GenBank/DDBJ databases">
        <title>Evolutionary Origins and Diversification of the Mycorrhizal Mutualists.</title>
        <authorList>
            <consortium name="DOE Joint Genome Institute"/>
            <consortium name="Mycorrhizal Genomics Consortium"/>
            <person name="Kohler A."/>
            <person name="Kuo A."/>
            <person name="Nagy L.G."/>
            <person name="Floudas D."/>
            <person name="Copeland A."/>
            <person name="Barry K.W."/>
            <person name="Cichocki N."/>
            <person name="Veneault-Fourrey C."/>
            <person name="LaButti K."/>
            <person name="Lindquist E.A."/>
            <person name="Lipzen A."/>
            <person name="Lundell T."/>
            <person name="Morin E."/>
            <person name="Murat C."/>
            <person name="Riley R."/>
            <person name="Ohm R."/>
            <person name="Sun H."/>
            <person name="Tunlid A."/>
            <person name="Henrissat B."/>
            <person name="Grigoriev I.V."/>
            <person name="Hibbett D.S."/>
            <person name="Martin F."/>
        </authorList>
    </citation>
    <scope>NUCLEOTIDE SEQUENCE</scope>
    <source>
        <strain evidence="10">MAFF 305830</strain>
    </source>
</reference>
<accession>A0A0C3AJW7</accession>
<evidence type="ECO:0000256" key="4">
    <source>
        <dbReference type="ARBA" id="ARBA00020182"/>
    </source>
</evidence>